<sequence length="87" mass="10267">MNLPHFWRSLGWVWLVITFLCHEVAFTLDINWVSRSSKKKTEITEGEGLQMRMLMVKKPTEAFRKWLTNKSKLILWGRTVLSNKCNG</sequence>
<name>A0AAD6L8X0_9ROSI</name>
<evidence type="ECO:0000313" key="2">
    <source>
        <dbReference type="EMBL" id="KAJ6952522.1"/>
    </source>
</evidence>
<reference evidence="2" key="1">
    <citation type="journal article" date="2023" name="Mol. Ecol. Resour.">
        <title>Chromosome-level genome assembly of a triploid poplar Populus alba 'Berolinensis'.</title>
        <authorList>
            <person name="Chen S."/>
            <person name="Yu Y."/>
            <person name="Wang X."/>
            <person name="Wang S."/>
            <person name="Zhang T."/>
            <person name="Zhou Y."/>
            <person name="He R."/>
            <person name="Meng N."/>
            <person name="Wang Y."/>
            <person name="Liu W."/>
            <person name="Liu Z."/>
            <person name="Liu J."/>
            <person name="Guo Q."/>
            <person name="Huang H."/>
            <person name="Sederoff R.R."/>
            <person name="Wang G."/>
            <person name="Qu G."/>
            <person name="Chen S."/>
        </authorList>
    </citation>
    <scope>NUCLEOTIDE SEQUENCE</scope>
    <source>
        <strain evidence="2">SC-2020</strain>
    </source>
</reference>
<evidence type="ECO:0000256" key="1">
    <source>
        <dbReference type="SAM" id="Phobius"/>
    </source>
</evidence>
<organism evidence="2 3">
    <name type="scientific">Populus alba x Populus x berolinensis</name>
    <dbReference type="NCBI Taxonomy" id="444605"/>
    <lineage>
        <taxon>Eukaryota</taxon>
        <taxon>Viridiplantae</taxon>
        <taxon>Streptophyta</taxon>
        <taxon>Embryophyta</taxon>
        <taxon>Tracheophyta</taxon>
        <taxon>Spermatophyta</taxon>
        <taxon>Magnoliopsida</taxon>
        <taxon>eudicotyledons</taxon>
        <taxon>Gunneridae</taxon>
        <taxon>Pentapetalae</taxon>
        <taxon>rosids</taxon>
        <taxon>fabids</taxon>
        <taxon>Malpighiales</taxon>
        <taxon>Salicaceae</taxon>
        <taxon>Saliceae</taxon>
        <taxon>Populus</taxon>
    </lineage>
</organism>
<accession>A0AAD6L8X0</accession>
<proteinExistence type="predicted"/>
<gene>
    <name evidence="2" type="ORF">NC653_041608</name>
</gene>
<comment type="caution">
    <text evidence="2">The sequence shown here is derived from an EMBL/GenBank/DDBJ whole genome shotgun (WGS) entry which is preliminary data.</text>
</comment>
<dbReference type="EMBL" id="JAQIZT010000019">
    <property type="protein sequence ID" value="KAJ6952522.1"/>
    <property type="molecule type" value="Genomic_DNA"/>
</dbReference>
<keyword evidence="1" id="KW-0472">Membrane</keyword>
<protein>
    <submittedName>
        <fullName evidence="2">Uncharacterized protein</fullName>
    </submittedName>
</protein>
<dbReference type="Proteomes" id="UP001164929">
    <property type="component" value="Chromosome 19"/>
</dbReference>
<keyword evidence="1" id="KW-0812">Transmembrane</keyword>
<dbReference type="AlphaFoldDB" id="A0AAD6L8X0"/>
<keyword evidence="3" id="KW-1185">Reference proteome</keyword>
<keyword evidence="1" id="KW-1133">Transmembrane helix</keyword>
<feature type="transmembrane region" description="Helical" evidence="1">
    <location>
        <begin position="12"/>
        <end position="33"/>
    </location>
</feature>
<evidence type="ECO:0000313" key="3">
    <source>
        <dbReference type="Proteomes" id="UP001164929"/>
    </source>
</evidence>